<dbReference type="InterPro" id="IPR004875">
    <property type="entry name" value="DDE_SF_endonuclease_dom"/>
</dbReference>
<dbReference type="InterPro" id="IPR050863">
    <property type="entry name" value="CenT-Element_Derived"/>
</dbReference>
<protein>
    <submittedName>
        <fullName evidence="3">Uncharacterized protein LOC136089198</fullName>
    </submittedName>
</protein>
<organism evidence="2 3">
    <name type="scientific">Hydra vulgaris</name>
    <name type="common">Hydra</name>
    <name type="synonym">Hydra attenuata</name>
    <dbReference type="NCBI Taxonomy" id="6087"/>
    <lineage>
        <taxon>Eukaryota</taxon>
        <taxon>Metazoa</taxon>
        <taxon>Cnidaria</taxon>
        <taxon>Hydrozoa</taxon>
        <taxon>Hydroidolina</taxon>
        <taxon>Anthoathecata</taxon>
        <taxon>Aplanulata</taxon>
        <taxon>Hydridae</taxon>
        <taxon>Hydra</taxon>
    </lineage>
</organism>
<gene>
    <name evidence="3" type="primary">LOC136089198</name>
</gene>
<evidence type="ECO:0000259" key="1">
    <source>
        <dbReference type="Pfam" id="PF03184"/>
    </source>
</evidence>
<reference evidence="3" key="1">
    <citation type="submission" date="2025-08" db="UniProtKB">
        <authorList>
            <consortium name="RefSeq"/>
        </authorList>
    </citation>
    <scope>IDENTIFICATION</scope>
</reference>
<evidence type="ECO:0000313" key="3">
    <source>
        <dbReference type="RefSeq" id="XP_065670994.1"/>
    </source>
</evidence>
<dbReference type="PANTHER" id="PTHR19303">
    <property type="entry name" value="TRANSPOSON"/>
    <property type="match status" value="1"/>
</dbReference>
<dbReference type="Proteomes" id="UP001652625">
    <property type="component" value="Chromosome 13"/>
</dbReference>
<sequence>MSMSASGIYVPPLIIFPRVRAPKNVNIIEKAPLGTIASYHPSGWMQADIFLKWFDHFLSFVMPSKKRPVLLLLDGHATHTKNMEFIMKPRENYATVICFPPHCSHRLQPLDVSFMAPFSSNYLNEVRIWLRTHPRVVTEYQIPELFGIAYMKSANMLTAVNYFRKTGISPLDREVFDDWMFEPSETTNRSFPEMDSATSNLTTKSQTQIISLQELSLTSCSESETLSSTSMASFTIASPAEIVSISNEKTQQTRK</sequence>
<dbReference type="GeneID" id="136089198"/>
<keyword evidence="2" id="KW-1185">Reference proteome</keyword>
<dbReference type="PANTHER" id="PTHR19303:SF74">
    <property type="entry name" value="POGO TRANSPOSABLE ELEMENT WITH KRAB DOMAIN"/>
    <property type="match status" value="1"/>
</dbReference>
<feature type="domain" description="DDE-1" evidence="1">
    <location>
        <begin position="10"/>
        <end position="134"/>
    </location>
</feature>
<evidence type="ECO:0000313" key="2">
    <source>
        <dbReference type="Proteomes" id="UP001652625"/>
    </source>
</evidence>
<dbReference type="Pfam" id="PF03184">
    <property type="entry name" value="DDE_1"/>
    <property type="match status" value="1"/>
</dbReference>
<name>A0ABM4D9H7_HYDVU</name>
<dbReference type="RefSeq" id="XP_065670994.1">
    <property type="nucleotide sequence ID" value="XM_065814922.1"/>
</dbReference>
<proteinExistence type="predicted"/>
<accession>A0ABM4D9H7</accession>